<dbReference type="EMBL" id="FNAP01000020">
    <property type="protein sequence ID" value="SDE98898.1"/>
    <property type="molecule type" value="Genomic_DNA"/>
</dbReference>
<keyword evidence="2" id="KW-1185">Reference proteome</keyword>
<accession>A0A1G7HEU3</accession>
<dbReference type="AlphaFoldDB" id="A0A1G7HEU3"/>
<evidence type="ECO:0008006" key="3">
    <source>
        <dbReference type="Google" id="ProtNLM"/>
    </source>
</evidence>
<dbReference type="Gene3D" id="2.60.120.1140">
    <property type="entry name" value="Protein of unknown function DUF192"/>
    <property type="match status" value="1"/>
</dbReference>
<sequence>MTGYAAVSRSFVHRSPWGAVAARVLVAAVVALSVLGSGVDARAAAPVAFEVDGVEIVTHDGRRYDFTVEIARTPTQRARGLMYRREMAPDHGMLFDFGGIGPRAFWMKNTYLSLDILFLESDGRIWRIAADTTPLSEETITARGPIRAVLELRAGTCRLLGIEVGDQVRHALFGNTAPDAGTD</sequence>
<gene>
    <name evidence="1" type="ORF">SAMN05421720_12025</name>
</gene>
<dbReference type="RefSeq" id="WP_092787974.1">
    <property type="nucleotide sequence ID" value="NZ_FNAP01000020.1"/>
</dbReference>
<dbReference type="InterPro" id="IPR003795">
    <property type="entry name" value="DUF192"/>
</dbReference>
<dbReference type="PANTHER" id="PTHR37953:SF1">
    <property type="entry name" value="UPF0127 PROTEIN MJ1496"/>
    <property type="match status" value="1"/>
</dbReference>
<evidence type="ECO:0000313" key="1">
    <source>
        <dbReference type="EMBL" id="SDE98898.1"/>
    </source>
</evidence>
<protein>
    <recommendedName>
        <fullName evidence="3">DUF192 domain-containing protein</fullName>
    </recommendedName>
</protein>
<dbReference type="InterPro" id="IPR038695">
    <property type="entry name" value="Saro_0823-like_sf"/>
</dbReference>
<dbReference type="OrthoDB" id="9808290at2"/>
<proteinExistence type="predicted"/>
<organism evidence="1 2">
    <name type="scientific">Rhodospira trueperi</name>
    <dbReference type="NCBI Taxonomy" id="69960"/>
    <lineage>
        <taxon>Bacteria</taxon>
        <taxon>Pseudomonadati</taxon>
        <taxon>Pseudomonadota</taxon>
        <taxon>Alphaproteobacteria</taxon>
        <taxon>Rhodospirillales</taxon>
        <taxon>Rhodospirillaceae</taxon>
        <taxon>Rhodospira</taxon>
    </lineage>
</organism>
<name>A0A1G7HEU3_9PROT</name>
<reference evidence="1 2" key="1">
    <citation type="submission" date="2016-10" db="EMBL/GenBank/DDBJ databases">
        <authorList>
            <person name="de Groot N.N."/>
        </authorList>
    </citation>
    <scope>NUCLEOTIDE SEQUENCE [LARGE SCALE GENOMIC DNA]</scope>
    <source>
        <strain evidence="1 2">ATCC 700224</strain>
    </source>
</reference>
<dbReference type="Proteomes" id="UP000199412">
    <property type="component" value="Unassembled WGS sequence"/>
</dbReference>
<dbReference type="PANTHER" id="PTHR37953">
    <property type="entry name" value="UPF0127 PROTEIN MJ1496"/>
    <property type="match status" value="1"/>
</dbReference>
<dbReference type="Pfam" id="PF02643">
    <property type="entry name" value="DUF192"/>
    <property type="match status" value="1"/>
</dbReference>
<evidence type="ECO:0000313" key="2">
    <source>
        <dbReference type="Proteomes" id="UP000199412"/>
    </source>
</evidence>
<dbReference type="STRING" id="69960.SAMN05421720_12025"/>